<feature type="repeat" description="RCC1" evidence="3">
    <location>
        <begin position="210"/>
        <end position="294"/>
    </location>
</feature>
<proteinExistence type="predicted"/>
<evidence type="ECO:0000256" key="4">
    <source>
        <dbReference type="SAM" id="MobiDB-lite"/>
    </source>
</evidence>
<dbReference type="AlphaFoldDB" id="A0A6A6RAH2"/>
<dbReference type="SUPFAM" id="SSF50985">
    <property type="entry name" value="RCC1/BLIP-II"/>
    <property type="match status" value="1"/>
</dbReference>
<evidence type="ECO:0000256" key="1">
    <source>
        <dbReference type="ARBA" id="ARBA00022658"/>
    </source>
</evidence>
<sequence length="582" mass="61134">MAPAVRRSGRTPAPTPARELAAQSAKVTKPKTAKKAAPKKAAAGTQANTAAKRTAAKAAVNPKAASEAPKKRGRPKAADAEAPTKTTTKRKQEDDSDAAPATKRTKKAEEKTDAKPKAAAKPKAVAKPKPTPKPKAAPKPKPVVNGPRFTQKLNVYVFGEGSNAELGLGTAKNCVDVKRPRLNPFLPVDTVGVVRVATGGMHCLALTHDNKIYSWGVNDQGALGRDTTWDDDANMKDIDDNKDDSDSDSDDDDNNGLNPLESTPAPISAEFFPEGTNFVDIAAGDSISLALTDTGLVYGWGTFRRNEGILGFSETIQVQDRPILIPELSKITQIACGANHALAIDKTGKVKAWGSGQQNQLGRRMTERGLITGLTPTNVSFKDGRRNQAIRDVACGQYHSLAIGVDGRVWAFGANNFGECGIPESAGKDNAIVETPELVTSLGNNVVSLSGGSHHNVAVTNQGECLVWGRLDGQQIGQPVADVPQSSILNDTTGHPKILIVPTAVPTINNIVAATCGSDHSIAINGTGQAYSWGFSANYQTGLGKDEDVEVATLIDNTAVKGKPLNWAGAGGQFSVLTAIAQ</sequence>
<feature type="compositionally biased region" description="Acidic residues" evidence="4">
    <location>
        <begin position="240"/>
        <end position="254"/>
    </location>
</feature>
<keyword evidence="1" id="KW-0344">Guanine-nucleotide releasing factor</keyword>
<evidence type="ECO:0000256" key="2">
    <source>
        <dbReference type="ARBA" id="ARBA00022737"/>
    </source>
</evidence>
<feature type="repeat" description="RCC1" evidence="3">
    <location>
        <begin position="407"/>
        <end position="462"/>
    </location>
</feature>
<feature type="repeat" description="RCC1" evidence="3">
    <location>
        <begin position="153"/>
        <end position="209"/>
    </location>
</feature>
<dbReference type="Pfam" id="PF25390">
    <property type="entry name" value="WD40_RLD"/>
    <property type="match status" value="1"/>
</dbReference>
<evidence type="ECO:0000256" key="3">
    <source>
        <dbReference type="PROSITE-ProRule" id="PRU00235"/>
    </source>
</evidence>
<dbReference type="PROSITE" id="PS50012">
    <property type="entry name" value="RCC1_3"/>
    <property type="match status" value="6"/>
</dbReference>
<gene>
    <name evidence="6" type="ORF">BU16DRAFT_477830</name>
</gene>
<dbReference type="OrthoDB" id="61110at2759"/>
<dbReference type="PROSITE" id="PS00625">
    <property type="entry name" value="RCC1_1"/>
    <property type="match status" value="1"/>
</dbReference>
<feature type="compositionally biased region" description="Basic residues" evidence="4">
    <location>
        <begin position="28"/>
        <end position="38"/>
    </location>
</feature>
<dbReference type="Proteomes" id="UP000799750">
    <property type="component" value="Unassembled WGS sequence"/>
</dbReference>
<dbReference type="GO" id="GO:0005737">
    <property type="term" value="C:cytoplasm"/>
    <property type="evidence" value="ECO:0007669"/>
    <property type="project" value="TreeGrafter"/>
</dbReference>
<feature type="compositionally biased region" description="Low complexity" evidence="4">
    <location>
        <begin position="39"/>
        <end position="67"/>
    </location>
</feature>
<dbReference type="PRINTS" id="PR00633">
    <property type="entry name" value="RCCNDNSATION"/>
</dbReference>
<feature type="repeat" description="RCC1" evidence="3">
    <location>
        <begin position="463"/>
        <end position="527"/>
    </location>
</feature>
<evidence type="ECO:0000259" key="5">
    <source>
        <dbReference type="Pfam" id="PF25390"/>
    </source>
</evidence>
<accession>A0A6A6RAH2</accession>
<feature type="repeat" description="RCC1" evidence="3">
    <location>
        <begin position="295"/>
        <end position="347"/>
    </location>
</feature>
<dbReference type="EMBL" id="MU004182">
    <property type="protein sequence ID" value="KAF2501825.1"/>
    <property type="molecule type" value="Genomic_DNA"/>
</dbReference>
<dbReference type="InterPro" id="IPR058923">
    <property type="entry name" value="RCC1-like_dom"/>
</dbReference>
<keyword evidence="7" id="KW-1185">Reference proteome</keyword>
<feature type="region of interest" description="Disordered" evidence="4">
    <location>
        <begin position="1"/>
        <end position="146"/>
    </location>
</feature>
<reference evidence="6" key="1">
    <citation type="journal article" date="2020" name="Stud. Mycol.">
        <title>101 Dothideomycetes genomes: a test case for predicting lifestyles and emergence of pathogens.</title>
        <authorList>
            <person name="Haridas S."/>
            <person name="Albert R."/>
            <person name="Binder M."/>
            <person name="Bloem J."/>
            <person name="Labutti K."/>
            <person name="Salamov A."/>
            <person name="Andreopoulos B."/>
            <person name="Baker S."/>
            <person name="Barry K."/>
            <person name="Bills G."/>
            <person name="Bluhm B."/>
            <person name="Cannon C."/>
            <person name="Castanera R."/>
            <person name="Culley D."/>
            <person name="Daum C."/>
            <person name="Ezra D."/>
            <person name="Gonzalez J."/>
            <person name="Henrissat B."/>
            <person name="Kuo A."/>
            <person name="Liang C."/>
            <person name="Lipzen A."/>
            <person name="Lutzoni F."/>
            <person name="Magnuson J."/>
            <person name="Mondo S."/>
            <person name="Nolan M."/>
            <person name="Ohm R."/>
            <person name="Pangilinan J."/>
            <person name="Park H.-J."/>
            <person name="Ramirez L."/>
            <person name="Alfaro M."/>
            <person name="Sun H."/>
            <person name="Tritt A."/>
            <person name="Yoshinaga Y."/>
            <person name="Zwiers L.-H."/>
            <person name="Turgeon B."/>
            <person name="Goodwin S."/>
            <person name="Spatafora J."/>
            <person name="Crous P."/>
            <person name="Grigoriev I."/>
        </authorList>
    </citation>
    <scope>NUCLEOTIDE SEQUENCE</scope>
    <source>
        <strain evidence="6">CBS 269.34</strain>
    </source>
</reference>
<protein>
    <submittedName>
        <fullName evidence="6">RCC1/BLIP-II</fullName>
    </submittedName>
</protein>
<dbReference type="InterPro" id="IPR009091">
    <property type="entry name" value="RCC1/BLIP-II"/>
</dbReference>
<evidence type="ECO:0000313" key="6">
    <source>
        <dbReference type="EMBL" id="KAF2501825.1"/>
    </source>
</evidence>
<organism evidence="6 7">
    <name type="scientific">Lophium mytilinum</name>
    <dbReference type="NCBI Taxonomy" id="390894"/>
    <lineage>
        <taxon>Eukaryota</taxon>
        <taxon>Fungi</taxon>
        <taxon>Dikarya</taxon>
        <taxon>Ascomycota</taxon>
        <taxon>Pezizomycotina</taxon>
        <taxon>Dothideomycetes</taxon>
        <taxon>Pleosporomycetidae</taxon>
        <taxon>Mytilinidiales</taxon>
        <taxon>Mytilinidiaceae</taxon>
        <taxon>Lophium</taxon>
    </lineage>
</organism>
<name>A0A6A6RAH2_9PEZI</name>
<dbReference type="PANTHER" id="PTHR45982:SF1">
    <property type="entry name" value="REGULATOR OF CHROMOSOME CONDENSATION"/>
    <property type="match status" value="1"/>
</dbReference>
<dbReference type="Gene3D" id="2.130.10.30">
    <property type="entry name" value="Regulator of chromosome condensation 1/beta-lactamase-inhibitor protein II"/>
    <property type="match status" value="1"/>
</dbReference>
<feature type="compositionally biased region" description="Basic and acidic residues" evidence="4">
    <location>
        <begin position="107"/>
        <end position="116"/>
    </location>
</feature>
<keyword evidence="2" id="KW-0677">Repeat</keyword>
<feature type="region of interest" description="Disordered" evidence="4">
    <location>
        <begin position="226"/>
        <end position="266"/>
    </location>
</feature>
<evidence type="ECO:0000313" key="7">
    <source>
        <dbReference type="Proteomes" id="UP000799750"/>
    </source>
</evidence>
<dbReference type="InterPro" id="IPR051553">
    <property type="entry name" value="Ran_GTPase-activating"/>
</dbReference>
<dbReference type="GO" id="GO:0005085">
    <property type="term" value="F:guanyl-nucleotide exchange factor activity"/>
    <property type="evidence" value="ECO:0007669"/>
    <property type="project" value="TreeGrafter"/>
</dbReference>
<feature type="domain" description="RCC1-like" evidence="5">
    <location>
        <begin position="155"/>
        <end position="577"/>
    </location>
</feature>
<dbReference type="PANTHER" id="PTHR45982">
    <property type="entry name" value="REGULATOR OF CHROMOSOME CONDENSATION"/>
    <property type="match status" value="1"/>
</dbReference>
<dbReference type="InterPro" id="IPR000408">
    <property type="entry name" value="Reg_chr_condens"/>
</dbReference>
<feature type="compositionally biased region" description="Basic residues" evidence="4">
    <location>
        <begin position="118"/>
        <end position="138"/>
    </location>
</feature>
<dbReference type="PROSITE" id="PS00626">
    <property type="entry name" value="RCC1_2"/>
    <property type="match status" value="3"/>
</dbReference>
<feature type="repeat" description="RCC1" evidence="3">
    <location>
        <begin position="348"/>
        <end position="406"/>
    </location>
</feature>